<dbReference type="PANTHER" id="PTHR38590">
    <property type="entry name" value="BLL0828 PROTEIN"/>
    <property type="match status" value="1"/>
</dbReference>
<reference evidence="2 3" key="1">
    <citation type="submission" date="2019-03" db="EMBL/GenBank/DDBJ databases">
        <title>Deep-cultivation of Planctomycetes and their phenomic and genomic characterization uncovers novel biology.</title>
        <authorList>
            <person name="Wiegand S."/>
            <person name="Jogler M."/>
            <person name="Boedeker C."/>
            <person name="Pinto D."/>
            <person name="Vollmers J."/>
            <person name="Rivas-Marin E."/>
            <person name="Kohn T."/>
            <person name="Peeters S.H."/>
            <person name="Heuer A."/>
            <person name="Rast P."/>
            <person name="Oberbeckmann S."/>
            <person name="Bunk B."/>
            <person name="Jeske O."/>
            <person name="Meyerdierks A."/>
            <person name="Storesund J.E."/>
            <person name="Kallscheuer N."/>
            <person name="Luecker S."/>
            <person name="Lage O.M."/>
            <person name="Pohl T."/>
            <person name="Merkel B.J."/>
            <person name="Hornburger P."/>
            <person name="Mueller R.-W."/>
            <person name="Bruemmer F."/>
            <person name="Labrenz M."/>
            <person name="Spormann A.M."/>
            <person name="Op den Camp H."/>
            <person name="Overmann J."/>
            <person name="Amann R."/>
            <person name="Jetten M.S.M."/>
            <person name="Mascher T."/>
            <person name="Medema M.H."/>
            <person name="Devos D.P."/>
            <person name="Kaster A.-K."/>
            <person name="Ovreas L."/>
            <person name="Rohde M."/>
            <person name="Galperin M.Y."/>
            <person name="Jogler C."/>
        </authorList>
    </citation>
    <scope>NUCLEOTIDE SEQUENCE [LARGE SCALE GENOMIC DNA]</scope>
    <source>
        <strain evidence="2 3">Enr13</strain>
    </source>
</reference>
<dbReference type="SUPFAM" id="SSF52980">
    <property type="entry name" value="Restriction endonuclease-like"/>
    <property type="match status" value="1"/>
</dbReference>
<dbReference type="InterPro" id="IPR047216">
    <property type="entry name" value="Endonuclease_DUF559_bact"/>
</dbReference>
<proteinExistence type="predicted"/>
<dbReference type="Proteomes" id="UP000319004">
    <property type="component" value="Chromosome"/>
</dbReference>
<accession>A0A518HNC6</accession>
<keyword evidence="3" id="KW-1185">Reference proteome</keyword>
<feature type="domain" description="DUF559" evidence="1">
    <location>
        <begin position="2"/>
        <end position="87"/>
    </location>
</feature>
<dbReference type="InterPro" id="IPR011335">
    <property type="entry name" value="Restrct_endonuc-II-like"/>
</dbReference>
<evidence type="ECO:0000259" key="1">
    <source>
        <dbReference type="Pfam" id="PF04480"/>
    </source>
</evidence>
<dbReference type="CDD" id="cd01038">
    <property type="entry name" value="Endonuclease_DUF559"/>
    <property type="match status" value="1"/>
</dbReference>
<dbReference type="KEGG" id="snep:Enr13x_21860"/>
<evidence type="ECO:0000313" key="2">
    <source>
        <dbReference type="EMBL" id="QDV42341.1"/>
    </source>
</evidence>
<protein>
    <recommendedName>
        <fullName evidence="1">DUF559 domain-containing protein</fullName>
    </recommendedName>
</protein>
<dbReference type="EMBL" id="CP037423">
    <property type="protein sequence ID" value="QDV42341.1"/>
    <property type="molecule type" value="Genomic_DNA"/>
</dbReference>
<dbReference type="Gene3D" id="3.40.960.10">
    <property type="entry name" value="VSR Endonuclease"/>
    <property type="match status" value="1"/>
</dbReference>
<name>A0A518HNC6_9BACT</name>
<dbReference type="AlphaFoldDB" id="A0A518HNC6"/>
<evidence type="ECO:0000313" key="3">
    <source>
        <dbReference type="Proteomes" id="UP000319004"/>
    </source>
</evidence>
<gene>
    <name evidence="2" type="ORF">Enr13x_21860</name>
</gene>
<dbReference type="Pfam" id="PF04480">
    <property type="entry name" value="DUF559"/>
    <property type="match status" value="1"/>
</dbReference>
<sequence length="125" mass="14686">MLRNRRCRNQKFWREYPIKPYTVDFRCVDLKLIIEVDGRQHQTDEGRQYDQRRDQYLAEQGYQVVRIPGYEALRNPVAVLHQIEHAIDASTNRVFAILSPAAVRFTSAPKSQIQICLELAWVAKV</sequence>
<organism evidence="2 3">
    <name type="scientific">Stieleria neptunia</name>
    <dbReference type="NCBI Taxonomy" id="2527979"/>
    <lineage>
        <taxon>Bacteria</taxon>
        <taxon>Pseudomonadati</taxon>
        <taxon>Planctomycetota</taxon>
        <taxon>Planctomycetia</taxon>
        <taxon>Pirellulales</taxon>
        <taxon>Pirellulaceae</taxon>
        <taxon>Stieleria</taxon>
    </lineage>
</organism>
<dbReference type="InterPro" id="IPR007569">
    <property type="entry name" value="DUF559"/>
</dbReference>
<dbReference type="PANTHER" id="PTHR38590:SF1">
    <property type="entry name" value="BLL0828 PROTEIN"/>
    <property type="match status" value="1"/>
</dbReference>